<organism evidence="12 13">
    <name type="scientific">Neptunicella marina</name>
    <dbReference type="NCBI Taxonomy" id="2125989"/>
    <lineage>
        <taxon>Bacteria</taxon>
        <taxon>Pseudomonadati</taxon>
        <taxon>Pseudomonadota</taxon>
        <taxon>Gammaproteobacteria</taxon>
        <taxon>Alteromonadales</taxon>
        <taxon>Alteromonadaceae</taxon>
        <taxon>Neptunicella</taxon>
    </lineage>
</organism>
<evidence type="ECO:0000259" key="11">
    <source>
        <dbReference type="Pfam" id="PF07219"/>
    </source>
</evidence>
<keyword evidence="7 10" id="KW-1133">Transmembrane helix</keyword>
<gene>
    <name evidence="12" type="ORF">H8B19_11420</name>
</gene>
<evidence type="ECO:0000256" key="10">
    <source>
        <dbReference type="SAM" id="Phobius"/>
    </source>
</evidence>
<dbReference type="EMBL" id="JACNEP010000008">
    <property type="protein sequence ID" value="MBC3766488.1"/>
    <property type="molecule type" value="Genomic_DNA"/>
</dbReference>
<evidence type="ECO:0000256" key="9">
    <source>
        <dbReference type="ARBA" id="ARBA00023244"/>
    </source>
</evidence>
<dbReference type="GO" id="GO:0006779">
    <property type="term" value="P:porphyrin-containing compound biosynthetic process"/>
    <property type="evidence" value="ECO:0007669"/>
    <property type="project" value="UniProtKB-KW"/>
</dbReference>
<sequence>MIRLLLLFVLLIAGLVAGRLLTDQQGYVLIALDNWTIEMSVVTLLSLIVGSMVLFLVAEWLFKKGWRGLGGSLNLVSRWRERRRHSAYINGMIALKEQHLVEAQKYFTRLNSQSLHGVDLLHAADATALLNQTQTSTELWEKALLDPATELAAKLHFIQLHLQEKRFDKALQLLQHLPEKYRQHPTVAQYWCEGLAAKGNWHELKDRLKGWKKILGMESYSQWMQRCSFGVFAEIASKQGAIQLKNVWQALPRSDRKDHAQQAAYVKQLIGQGMHNDAAAALVEFQNHPQPQLLPLYSQLRCKAPAAVIKQLEGWLRKDENNLKLLSALASVAFYSDNFVLAEKVLQKRLGLEADRDDLLLLAKTKEMSGQTQQAMELYKQALNNA</sequence>
<evidence type="ECO:0000256" key="7">
    <source>
        <dbReference type="ARBA" id="ARBA00022989"/>
    </source>
</evidence>
<dbReference type="SUPFAM" id="SSF48452">
    <property type="entry name" value="TPR-like"/>
    <property type="match status" value="1"/>
</dbReference>
<dbReference type="AlphaFoldDB" id="A0A8J6IVS1"/>
<dbReference type="Pfam" id="PF07219">
    <property type="entry name" value="HemY_N"/>
    <property type="match status" value="1"/>
</dbReference>
<feature type="transmembrane region" description="Helical" evidence="10">
    <location>
        <begin position="41"/>
        <end position="62"/>
    </location>
</feature>
<dbReference type="InterPro" id="IPR005254">
    <property type="entry name" value="Heme_biosyn_assoc_TPR_pro"/>
</dbReference>
<evidence type="ECO:0000256" key="3">
    <source>
        <dbReference type="ARBA" id="ARBA00004744"/>
    </source>
</evidence>
<keyword evidence="6 10" id="KW-0812">Transmembrane</keyword>
<dbReference type="Proteomes" id="UP000601768">
    <property type="component" value="Unassembled WGS sequence"/>
</dbReference>
<evidence type="ECO:0000313" key="13">
    <source>
        <dbReference type="Proteomes" id="UP000601768"/>
    </source>
</evidence>
<accession>A0A8J6IVS1</accession>
<dbReference type="InterPro" id="IPR010817">
    <property type="entry name" value="HemY_N"/>
</dbReference>
<name>A0A8J6IVS1_9ALTE</name>
<dbReference type="RefSeq" id="WP_186507019.1">
    <property type="nucleotide sequence ID" value="NZ_JACNEP010000008.1"/>
</dbReference>
<keyword evidence="8 10" id="KW-0472">Membrane</keyword>
<comment type="function">
    <text evidence="1">Involved in a late step of protoheme IX synthesis.</text>
</comment>
<keyword evidence="5" id="KW-0997">Cell inner membrane</keyword>
<keyword evidence="9" id="KW-0627">Porphyrin biosynthesis</keyword>
<evidence type="ECO:0000256" key="5">
    <source>
        <dbReference type="ARBA" id="ARBA00022519"/>
    </source>
</evidence>
<dbReference type="GO" id="GO:0005886">
    <property type="term" value="C:plasma membrane"/>
    <property type="evidence" value="ECO:0007669"/>
    <property type="project" value="UniProtKB-SubCell"/>
</dbReference>
<evidence type="ECO:0000256" key="2">
    <source>
        <dbReference type="ARBA" id="ARBA00004429"/>
    </source>
</evidence>
<keyword evidence="13" id="KW-1185">Reference proteome</keyword>
<dbReference type="UniPathway" id="UPA00252"/>
<comment type="pathway">
    <text evidence="3">Porphyrin-containing compound metabolism; protoheme biosynthesis.</text>
</comment>
<reference evidence="12" key="2">
    <citation type="submission" date="2020-08" db="EMBL/GenBank/DDBJ databases">
        <authorList>
            <person name="Lai Q."/>
        </authorList>
    </citation>
    <scope>NUCLEOTIDE SEQUENCE</scope>
    <source>
        <strain evidence="12">S27-2</strain>
    </source>
</reference>
<feature type="domain" description="HemY N-terminal" evidence="11">
    <location>
        <begin position="26"/>
        <end position="127"/>
    </location>
</feature>
<evidence type="ECO:0000256" key="6">
    <source>
        <dbReference type="ARBA" id="ARBA00022692"/>
    </source>
</evidence>
<evidence type="ECO:0000256" key="8">
    <source>
        <dbReference type="ARBA" id="ARBA00023136"/>
    </source>
</evidence>
<comment type="caution">
    <text evidence="12">The sequence shown here is derived from an EMBL/GenBank/DDBJ whole genome shotgun (WGS) entry which is preliminary data.</text>
</comment>
<proteinExistence type="predicted"/>
<evidence type="ECO:0000256" key="4">
    <source>
        <dbReference type="ARBA" id="ARBA00022475"/>
    </source>
</evidence>
<dbReference type="InterPro" id="IPR011990">
    <property type="entry name" value="TPR-like_helical_dom_sf"/>
</dbReference>
<dbReference type="Gene3D" id="1.25.40.10">
    <property type="entry name" value="Tetratricopeptide repeat domain"/>
    <property type="match status" value="1"/>
</dbReference>
<dbReference type="NCBIfam" id="TIGR00540">
    <property type="entry name" value="TPR_hemY_coli"/>
    <property type="match status" value="1"/>
</dbReference>
<evidence type="ECO:0000256" key="1">
    <source>
        <dbReference type="ARBA" id="ARBA00002962"/>
    </source>
</evidence>
<reference evidence="12" key="1">
    <citation type="journal article" date="2018" name="Int. J. Syst. Evol. Microbiol.">
        <title>Neptunicella marina gen. nov., sp. nov., isolated from surface seawater.</title>
        <authorList>
            <person name="Liu X."/>
            <person name="Lai Q."/>
            <person name="Du Y."/>
            <person name="Zhang X."/>
            <person name="Liu Z."/>
            <person name="Sun F."/>
            <person name="Shao Z."/>
        </authorList>
    </citation>
    <scope>NUCLEOTIDE SEQUENCE</scope>
    <source>
        <strain evidence="12">S27-2</strain>
    </source>
</reference>
<comment type="subcellular location">
    <subcellularLocation>
        <location evidence="2">Cell inner membrane</location>
        <topology evidence="2">Multi-pass membrane protein</topology>
    </subcellularLocation>
</comment>
<keyword evidence="4" id="KW-1003">Cell membrane</keyword>
<evidence type="ECO:0000313" key="12">
    <source>
        <dbReference type="EMBL" id="MBC3766488.1"/>
    </source>
</evidence>
<protein>
    <submittedName>
        <fullName evidence="12">Heme biosynthesis protein HemY</fullName>
    </submittedName>
</protein>
<dbReference type="GO" id="GO:0042168">
    <property type="term" value="P:heme metabolic process"/>
    <property type="evidence" value="ECO:0007669"/>
    <property type="project" value="InterPro"/>
</dbReference>